<reference evidence="4" key="1">
    <citation type="submission" date="2016-10" db="EMBL/GenBank/DDBJ databases">
        <authorList>
            <person name="Varghese N."/>
            <person name="Submissions S."/>
        </authorList>
    </citation>
    <scope>NUCLEOTIDE SEQUENCE [LARGE SCALE GENOMIC DNA]</scope>
    <source>
        <strain evidence="4">DSM 5918</strain>
    </source>
</reference>
<keyword evidence="2" id="KW-0472">Membrane</keyword>
<feature type="region of interest" description="Disordered" evidence="1">
    <location>
        <begin position="1"/>
        <end position="32"/>
    </location>
</feature>
<evidence type="ECO:0000313" key="4">
    <source>
        <dbReference type="Proteomes" id="UP000198635"/>
    </source>
</evidence>
<evidence type="ECO:0000256" key="1">
    <source>
        <dbReference type="SAM" id="MobiDB-lite"/>
    </source>
</evidence>
<evidence type="ECO:0000313" key="3">
    <source>
        <dbReference type="EMBL" id="SFJ98790.1"/>
    </source>
</evidence>
<organism evidence="3 4">
    <name type="scientific">Desulfomicrobium apsheronum</name>
    <dbReference type="NCBI Taxonomy" id="52560"/>
    <lineage>
        <taxon>Bacteria</taxon>
        <taxon>Pseudomonadati</taxon>
        <taxon>Thermodesulfobacteriota</taxon>
        <taxon>Desulfovibrionia</taxon>
        <taxon>Desulfovibrionales</taxon>
        <taxon>Desulfomicrobiaceae</taxon>
        <taxon>Desulfomicrobium</taxon>
    </lineage>
</organism>
<dbReference type="RefSeq" id="WP_092375567.1">
    <property type="nucleotide sequence ID" value="NZ_FORX01000011.1"/>
</dbReference>
<dbReference type="Proteomes" id="UP000198635">
    <property type="component" value="Unassembled WGS sequence"/>
</dbReference>
<dbReference type="AlphaFoldDB" id="A0A1I3VUE7"/>
<feature type="transmembrane region" description="Helical" evidence="2">
    <location>
        <begin position="348"/>
        <end position="367"/>
    </location>
</feature>
<sequence>MTAEKFVLEATTEAPDDKNQTDSGANEMAAPYADTTLTFPTDEGQVQDEWTLDSALHTTVSDSERREEAWIPVMHEAPRYSPFVLECSEGRFELSSNRARLMSPDEVLSHWHTLVVDFFTAPGPGNVLVESASPKYAHVLAKRTLLRNGELTQDMELHPLVRKAIAPGQVMLTYQLMPSQHLNRLKTQFTGSARGFLLHDTVTLLFGLLYCQPKDTTTTLTLHLPKSLVLLCGRNGGLLWSRRYTLSEDHGDDFQISVDAVMADMKQAARDGGFEIQRNIWIEGWSRRPLLPPAAAESFEFMPVTALQCGETTWYSALPGLVGRASGKTSLTALPDRLAARLQPLEKWIWATSLALALMTGAAGWWGHGLADRMEARLQGLVLEKAELESVQTELGAANTLSDEDRETIERGVSMAQTLKNARSATPLADLWNLISQMRPQSCTIQSIEINYEGKTAMIGLEGTVDAGLNQARSLYSEFLSRLNQSGFQIVRQELQLDMDTNYFTLTLKHTAAQ</sequence>
<keyword evidence="2" id="KW-1133">Transmembrane helix</keyword>
<dbReference type="EMBL" id="FORX01000011">
    <property type="protein sequence ID" value="SFJ98790.1"/>
    <property type="molecule type" value="Genomic_DNA"/>
</dbReference>
<gene>
    <name evidence="3" type="ORF">SAMN04488082_11149</name>
</gene>
<evidence type="ECO:0000256" key="2">
    <source>
        <dbReference type="SAM" id="Phobius"/>
    </source>
</evidence>
<evidence type="ECO:0008006" key="5">
    <source>
        <dbReference type="Google" id="ProtNLM"/>
    </source>
</evidence>
<keyword evidence="2" id="KW-0812">Transmembrane</keyword>
<accession>A0A1I3VUE7</accession>
<dbReference type="STRING" id="52560.SAMN04488082_11149"/>
<protein>
    <recommendedName>
        <fullName evidence="5">Fimbrial assembly protein (PilN)</fullName>
    </recommendedName>
</protein>
<keyword evidence="4" id="KW-1185">Reference proteome</keyword>
<proteinExistence type="predicted"/>
<name>A0A1I3VUE7_9BACT</name>